<dbReference type="GO" id="GO:0019867">
    <property type="term" value="C:outer membrane"/>
    <property type="evidence" value="ECO:0007669"/>
    <property type="project" value="TreeGrafter"/>
</dbReference>
<dbReference type="SMART" id="SM00644">
    <property type="entry name" value="Ami_2"/>
    <property type="match status" value="1"/>
</dbReference>
<feature type="domain" description="N-acetylmuramoyl-L-alanine amidase" evidence="6">
    <location>
        <begin position="7"/>
        <end position="140"/>
    </location>
</feature>
<protein>
    <recommendedName>
        <fullName evidence="2">N-acetylmuramoyl-L-alanine amidase</fullName>
        <ecNumber evidence="2">3.5.1.28</ecNumber>
    </recommendedName>
</protein>
<dbReference type="OrthoDB" id="9794842at2"/>
<comment type="catalytic activity">
    <reaction evidence="1">
        <text>Hydrolyzes the link between N-acetylmuramoyl residues and L-amino acid residues in certain cell-wall glycopeptides.</text>
        <dbReference type="EC" id="3.5.1.28"/>
    </reaction>
</comment>
<dbReference type="Gene3D" id="3.40.80.10">
    <property type="entry name" value="Peptidoglycan recognition protein-like"/>
    <property type="match status" value="1"/>
</dbReference>
<dbReference type="SUPFAM" id="SSF55846">
    <property type="entry name" value="N-acetylmuramoyl-L-alanine amidase-like"/>
    <property type="match status" value="1"/>
</dbReference>
<organism evidence="7 8">
    <name type="scientific">Paracoccus gahaiensis</name>
    <dbReference type="NCBI Taxonomy" id="1706839"/>
    <lineage>
        <taxon>Bacteria</taxon>
        <taxon>Pseudomonadati</taxon>
        <taxon>Pseudomonadota</taxon>
        <taxon>Alphaproteobacteria</taxon>
        <taxon>Rhodobacterales</taxon>
        <taxon>Paracoccaceae</taxon>
        <taxon>Paracoccus</taxon>
    </lineage>
</organism>
<evidence type="ECO:0000259" key="6">
    <source>
        <dbReference type="SMART" id="SM00644"/>
    </source>
</evidence>
<evidence type="ECO:0000313" key="8">
    <source>
        <dbReference type="Proteomes" id="UP000309747"/>
    </source>
</evidence>
<evidence type="ECO:0000313" key="7">
    <source>
        <dbReference type="EMBL" id="TJZ93078.1"/>
    </source>
</evidence>
<reference evidence="7 8" key="1">
    <citation type="submission" date="2019-04" db="EMBL/GenBank/DDBJ databases">
        <authorList>
            <person name="Li J."/>
        </authorList>
    </citation>
    <scope>NUCLEOTIDE SEQUENCE [LARGE SCALE GENOMIC DNA]</scope>
    <source>
        <strain evidence="7 8">KCTC 42687</strain>
    </source>
</reference>
<dbReference type="PANTHER" id="PTHR30417">
    <property type="entry name" value="N-ACETYLMURAMOYL-L-ALANINE AMIDASE AMID"/>
    <property type="match status" value="1"/>
</dbReference>
<dbReference type="InterPro" id="IPR002502">
    <property type="entry name" value="Amidase_domain"/>
</dbReference>
<feature type="region of interest" description="Disordered" evidence="5">
    <location>
        <begin position="200"/>
        <end position="238"/>
    </location>
</feature>
<proteinExistence type="predicted"/>
<dbReference type="RefSeq" id="WP_136884994.1">
    <property type="nucleotide sequence ID" value="NZ_SUNI01000003.1"/>
</dbReference>
<dbReference type="GO" id="GO:0009253">
    <property type="term" value="P:peptidoglycan catabolic process"/>
    <property type="evidence" value="ECO:0007669"/>
    <property type="project" value="InterPro"/>
</dbReference>
<keyword evidence="4" id="KW-0961">Cell wall biogenesis/degradation</keyword>
<dbReference type="GO" id="GO:0071555">
    <property type="term" value="P:cell wall organization"/>
    <property type="evidence" value="ECO:0007669"/>
    <property type="project" value="UniProtKB-KW"/>
</dbReference>
<dbReference type="InterPro" id="IPR036505">
    <property type="entry name" value="Amidase/PGRP_sf"/>
</dbReference>
<dbReference type="InterPro" id="IPR051206">
    <property type="entry name" value="NAMLAA_amidase_2"/>
</dbReference>
<evidence type="ECO:0000256" key="3">
    <source>
        <dbReference type="ARBA" id="ARBA00022801"/>
    </source>
</evidence>
<dbReference type="AlphaFoldDB" id="A0A4V5MVQ0"/>
<dbReference type="CDD" id="cd06583">
    <property type="entry name" value="PGRP"/>
    <property type="match status" value="1"/>
</dbReference>
<name>A0A4V5MVQ0_9RHOB</name>
<keyword evidence="3" id="KW-0378">Hydrolase</keyword>
<dbReference type="EC" id="3.5.1.28" evidence="2"/>
<dbReference type="GO" id="GO:0008745">
    <property type="term" value="F:N-acetylmuramoyl-L-alanine amidase activity"/>
    <property type="evidence" value="ECO:0007669"/>
    <property type="project" value="UniProtKB-EC"/>
</dbReference>
<evidence type="ECO:0000256" key="1">
    <source>
        <dbReference type="ARBA" id="ARBA00001561"/>
    </source>
</evidence>
<comment type="caution">
    <text evidence="7">The sequence shown here is derived from an EMBL/GenBank/DDBJ whole genome shotgun (WGS) entry which is preliminary data.</text>
</comment>
<evidence type="ECO:0000256" key="4">
    <source>
        <dbReference type="ARBA" id="ARBA00023316"/>
    </source>
</evidence>
<sequence>MPGTTGLSPNHGDRRGHRPSLIVLHYTGMADAASARARLCEPAAEVSAHWLIAEDGTTEALVCETRRAWHAGAGGWQGADDLNSRSIGIELANPGDRPFPTPQMAALRTLLHAIMARWQIPPSGVIAHSDLAPGRKIDPGPRFDWEGLARDGLAVFARLALSDRDLPPGPPLPALLDALGYPATDDPALRLHAFRLRHSPWAQGPETPDDRRLALRLLQRSENIPGESPLGDGGSAPS</sequence>
<keyword evidence="8" id="KW-1185">Reference proteome</keyword>
<dbReference type="Proteomes" id="UP000309747">
    <property type="component" value="Unassembled WGS sequence"/>
</dbReference>
<dbReference type="Pfam" id="PF01510">
    <property type="entry name" value="Amidase_2"/>
    <property type="match status" value="1"/>
</dbReference>
<evidence type="ECO:0000256" key="5">
    <source>
        <dbReference type="SAM" id="MobiDB-lite"/>
    </source>
</evidence>
<dbReference type="GO" id="GO:0009254">
    <property type="term" value="P:peptidoglycan turnover"/>
    <property type="evidence" value="ECO:0007669"/>
    <property type="project" value="TreeGrafter"/>
</dbReference>
<dbReference type="PANTHER" id="PTHR30417:SF1">
    <property type="entry name" value="N-ACETYLMURAMOYL-L-ALANINE AMIDASE AMID"/>
    <property type="match status" value="1"/>
</dbReference>
<evidence type="ECO:0000256" key="2">
    <source>
        <dbReference type="ARBA" id="ARBA00011901"/>
    </source>
</evidence>
<gene>
    <name evidence="7" type="ORF">FA743_06200</name>
</gene>
<accession>A0A4V5MVQ0</accession>
<dbReference type="EMBL" id="SUNI01000003">
    <property type="protein sequence ID" value="TJZ93078.1"/>
    <property type="molecule type" value="Genomic_DNA"/>
</dbReference>